<feature type="domain" description="DUF1918" evidence="1">
    <location>
        <begin position="1"/>
        <end position="57"/>
    </location>
</feature>
<dbReference type="InterPro" id="IPR015035">
    <property type="entry name" value="DUF1918"/>
</dbReference>
<sequence>MNANIGDRLHVHGNVVGQTDRQGEIIEVRGPDGGPPYLVRFDDGHETLVYPGPDAVVEGRAPAEGLPG</sequence>
<evidence type="ECO:0000313" key="2">
    <source>
        <dbReference type="EMBL" id="MUN35985.1"/>
    </source>
</evidence>
<dbReference type="Pfam" id="PF08940">
    <property type="entry name" value="DUF1918"/>
    <property type="match status" value="1"/>
</dbReference>
<dbReference type="Proteomes" id="UP000432015">
    <property type="component" value="Unassembled WGS sequence"/>
</dbReference>
<dbReference type="AlphaFoldDB" id="A0A7K1KVB8"/>
<organism evidence="2 3">
    <name type="scientific">Actinomadura litoris</name>
    <dbReference type="NCBI Taxonomy" id="2678616"/>
    <lineage>
        <taxon>Bacteria</taxon>
        <taxon>Bacillati</taxon>
        <taxon>Actinomycetota</taxon>
        <taxon>Actinomycetes</taxon>
        <taxon>Streptosporangiales</taxon>
        <taxon>Thermomonosporaceae</taxon>
        <taxon>Actinomadura</taxon>
    </lineage>
</organism>
<evidence type="ECO:0000259" key="1">
    <source>
        <dbReference type="Pfam" id="PF08940"/>
    </source>
</evidence>
<dbReference type="SUPFAM" id="SSF50118">
    <property type="entry name" value="Cell growth inhibitor/plasmid maintenance toxic component"/>
    <property type="match status" value="1"/>
</dbReference>
<comment type="caution">
    <text evidence="2">The sequence shown here is derived from an EMBL/GenBank/DDBJ whole genome shotgun (WGS) entry which is preliminary data.</text>
</comment>
<proteinExistence type="predicted"/>
<accession>A0A7K1KVB8</accession>
<protein>
    <submittedName>
        <fullName evidence="2">DUF1918 domain-containing protein</fullName>
    </submittedName>
</protein>
<name>A0A7K1KVB8_9ACTN</name>
<reference evidence="2 3" key="1">
    <citation type="submission" date="2019-11" db="EMBL/GenBank/DDBJ databases">
        <authorList>
            <person name="Cao P."/>
        </authorList>
    </citation>
    <scope>NUCLEOTIDE SEQUENCE [LARGE SCALE GENOMIC DNA]</scope>
    <source>
        <strain evidence="2 3">NEAU-AAG5</strain>
    </source>
</reference>
<dbReference type="EMBL" id="WOFH01000002">
    <property type="protein sequence ID" value="MUN35985.1"/>
    <property type="molecule type" value="Genomic_DNA"/>
</dbReference>
<keyword evidence="3" id="KW-1185">Reference proteome</keyword>
<dbReference type="Gene3D" id="2.30.30.440">
    <property type="entry name" value="Domain of unknown function DUF1918"/>
    <property type="match status" value="1"/>
</dbReference>
<gene>
    <name evidence="2" type="ORF">GNZ18_05145</name>
</gene>
<evidence type="ECO:0000313" key="3">
    <source>
        <dbReference type="Proteomes" id="UP000432015"/>
    </source>
</evidence>